<dbReference type="RefSeq" id="XP_022979755.1">
    <property type="nucleotide sequence ID" value="XM_023123987.1"/>
</dbReference>
<dbReference type="GO" id="GO:0005516">
    <property type="term" value="F:calmodulin binding"/>
    <property type="evidence" value="ECO:0007669"/>
    <property type="project" value="UniProtKB-KW"/>
</dbReference>
<dbReference type="SMART" id="SM00264">
    <property type="entry name" value="BAG"/>
    <property type="match status" value="1"/>
</dbReference>
<evidence type="ECO:0000313" key="7">
    <source>
        <dbReference type="RefSeq" id="XP_022979754.1"/>
    </source>
</evidence>
<keyword evidence="2" id="KW-0143">Chaperone</keyword>
<feature type="coiled-coil region" evidence="3">
    <location>
        <begin position="69"/>
        <end position="96"/>
    </location>
</feature>
<dbReference type="GO" id="GO:0006457">
    <property type="term" value="P:protein folding"/>
    <property type="evidence" value="ECO:0007669"/>
    <property type="project" value="TreeGrafter"/>
</dbReference>
<dbReference type="AlphaFoldDB" id="A0A6J1IU91"/>
<feature type="compositionally biased region" description="Acidic residues" evidence="4">
    <location>
        <begin position="425"/>
        <end position="436"/>
    </location>
</feature>
<keyword evidence="6" id="KW-1185">Reference proteome</keyword>
<dbReference type="CDD" id="cd23767">
    <property type="entry name" value="IQCD"/>
    <property type="match status" value="1"/>
</dbReference>
<feature type="compositionally biased region" description="Polar residues" evidence="4">
    <location>
        <begin position="395"/>
        <end position="407"/>
    </location>
</feature>
<sequence>MESPFFRNHWNYHPQRPRYVPSMMEIPVHRRTVPVVPKVVSIPVRFVESKKSRSDSATKIQKVFRGFLVRKSVKKVVAIEREVNEIQRRLSNEETVDLIRKDGKERIRFGEMLMSLLFRLDSVEGVDIGIRNFRKALIKKAIALQEKVDSIAAVDEATDFVHETLEAATAKCDSEAADRSSGMNISGAREIGAEETPDLKDRIPELEDESCTAKMANSEPVDGGDDDRTEIESVEYADDCNERGNVDEVALTPRYTEKEGAIMEESTACSMESNADLEGPDADDDIPKPQVSEQGKNSPGKDEVPAEVDNDMMHREVEAAEPQVSEQGKNSPGKDEVPAEVDNDMMHREVEAAEPQVSEQGKNSPGKDEVPAEFDNDMMHREVEVAEEYAEMSDAESQTDSSNNPPNLDNVVAEYGAVDQREGSGNEEEPVDEEEEYSRVKGGEEDGESRELLEKMMVDNKRMMEMMAQLFEKNEMQSRLLSSLSHRVEQLEKALVLEMLRKKKRRNSTDFSEKCPKTKKSGK</sequence>
<evidence type="ECO:0000313" key="8">
    <source>
        <dbReference type="RefSeq" id="XP_022979755.1"/>
    </source>
</evidence>
<evidence type="ECO:0000256" key="2">
    <source>
        <dbReference type="ARBA" id="ARBA00023186"/>
    </source>
</evidence>
<dbReference type="Gene3D" id="1.20.58.120">
    <property type="entry name" value="BAG domain"/>
    <property type="match status" value="1"/>
</dbReference>
<gene>
    <name evidence="7 8 9" type="primary">LOC111479367</name>
</gene>
<dbReference type="GeneID" id="111479367"/>
<evidence type="ECO:0000256" key="1">
    <source>
        <dbReference type="ARBA" id="ARBA00022860"/>
    </source>
</evidence>
<protein>
    <submittedName>
        <fullName evidence="7">BAG family molecular chaperone regulator 6-like isoform X1</fullName>
    </submittedName>
    <submittedName>
        <fullName evidence="8">BAG family molecular chaperone regulator 6-like isoform X2</fullName>
    </submittedName>
    <submittedName>
        <fullName evidence="9">BAG family molecular chaperone regulator 6-like isoform X3</fullName>
    </submittedName>
</protein>
<dbReference type="Proteomes" id="UP000504608">
    <property type="component" value="Unplaced"/>
</dbReference>
<evidence type="ECO:0000256" key="4">
    <source>
        <dbReference type="SAM" id="MobiDB-lite"/>
    </source>
</evidence>
<dbReference type="Pfam" id="PF02179">
    <property type="entry name" value="BAG"/>
    <property type="match status" value="1"/>
</dbReference>
<feature type="domain" description="BAG" evidence="5">
    <location>
        <begin position="75"/>
        <end position="152"/>
    </location>
</feature>
<proteinExistence type="predicted"/>
<reference evidence="7 8" key="1">
    <citation type="submission" date="2025-04" db="UniProtKB">
        <authorList>
            <consortium name="RefSeq"/>
        </authorList>
    </citation>
    <scope>IDENTIFICATION</scope>
    <source>
        <tissue evidence="7 8">Young leaves</tissue>
    </source>
</reference>
<dbReference type="Pfam" id="PF00612">
    <property type="entry name" value="IQ"/>
    <property type="match status" value="1"/>
</dbReference>
<feature type="compositionally biased region" description="Acidic residues" evidence="4">
    <location>
        <begin position="385"/>
        <end position="394"/>
    </location>
</feature>
<evidence type="ECO:0000313" key="6">
    <source>
        <dbReference type="Proteomes" id="UP000504608"/>
    </source>
</evidence>
<keyword evidence="3" id="KW-0175">Coiled coil</keyword>
<dbReference type="SMART" id="SM00015">
    <property type="entry name" value="IQ"/>
    <property type="match status" value="1"/>
</dbReference>
<dbReference type="SUPFAM" id="SSF63491">
    <property type="entry name" value="BAG domain"/>
    <property type="match status" value="1"/>
</dbReference>
<dbReference type="InterPro" id="IPR040400">
    <property type="entry name" value="BAG5/6/7/8"/>
</dbReference>
<feature type="region of interest" description="Disordered" evidence="4">
    <location>
        <begin position="502"/>
        <end position="523"/>
    </location>
</feature>
<dbReference type="InterPro" id="IPR003103">
    <property type="entry name" value="BAG_domain"/>
</dbReference>
<dbReference type="RefSeq" id="XP_022979756.1">
    <property type="nucleotide sequence ID" value="XM_023123988.1"/>
</dbReference>
<dbReference type="PANTHER" id="PTHR33322:SF4">
    <property type="entry name" value="BAG DOMAIN CONTAINING PROTEIN, EXPRESSED"/>
    <property type="match status" value="1"/>
</dbReference>
<dbReference type="PANTHER" id="PTHR33322">
    <property type="entry name" value="BAG DOMAIN CONTAINING PROTEIN, EXPRESSED"/>
    <property type="match status" value="1"/>
</dbReference>
<dbReference type="PROSITE" id="PS50096">
    <property type="entry name" value="IQ"/>
    <property type="match status" value="1"/>
</dbReference>
<organism evidence="6 8">
    <name type="scientific">Cucurbita maxima</name>
    <name type="common">Pumpkin</name>
    <name type="synonym">Winter squash</name>
    <dbReference type="NCBI Taxonomy" id="3661"/>
    <lineage>
        <taxon>Eukaryota</taxon>
        <taxon>Viridiplantae</taxon>
        <taxon>Streptophyta</taxon>
        <taxon>Embryophyta</taxon>
        <taxon>Tracheophyta</taxon>
        <taxon>Spermatophyta</taxon>
        <taxon>Magnoliopsida</taxon>
        <taxon>eudicotyledons</taxon>
        <taxon>Gunneridae</taxon>
        <taxon>Pentapetalae</taxon>
        <taxon>rosids</taxon>
        <taxon>fabids</taxon>
        <taxon>Cucurbitales</taxon>
        <taxon>Cucurbitaceae</taxon>
        <taxon>Cucurbiteae</taxon>
        <taxon>Cucurbita</taxon>
    </lineage>
</organism>
<keyword evidence="1" id="KW-0112">Calmodulin-binding</keyword>
<dbReference type="InterPro" id="IPR036533">
    <property type="entry name" value="BAG_dom_sf"/>
</dbReference>
<feature type="region of interest" description="Disordered" evidence="4">
    <location>
        <begin position="248"/>
        <end position="451"/>
    </location>
</feature>
<feature type="compositionally biased region" description="Basic and acidic residues" evidence="4">
    <location>
        <begin position="437"/>
        <end position="451"/>
    </location>
</feature>
<name>A0A6J1IU91_CUCMA</name>
<dbReference type="KEGG" id="cmax:111479367"/>
<evidence type="ECO:0000313" key="9">
    <source>
        <dbReference type="RefSeq" id="XP_022979756.1"/>
    </source>
</evidence>
<dbReference type="RefSeq" id="XP_022979754.1">
    <property type="nucleotide sequence ID" value="XM_023123986.1"/>
</dbReference>
<dbReference type="InterPro" id="IPR000048">
    <property type="entry name" value="IQ_motif_EF-hand-BS"/>
</dbReference>
<evidence type="ECO:0000256" key="3">
    <source>
        <dbReference type="SAM" id="Coils"/>
    </source>
</evidence>
<dbReference type="OrthoDB" id="1923217at2759"/>
<dbReference type="GO" id="GO:0051087">
    <property type="term" value="F:protein-folding chaperone binding"/>
    <property type="evidence" value="ECO:0007669"/>
    <property type="project" value="InterPro"/>
</dbReference>
<accession>A0A6J1IU91</accession>
<dbReference type="PROSITE" id="PS51035">
    <property type="entry name" value="BAG"/>
    <property type="match status" value="1"/>
</dbReference>
<feature type="compositionally biased region" description="Basic and acidic residues" evidence="4">
    <location>
        <begin position="507"/>
        <end position="516"/>
    </location>
</feature>
<evidence type="ECO:0000259" key="5">
    <source>
        <dbReference type="PROSITE" id="PS51035"/>
    </source>
</evidence>
<dbReference type="GO" id="GO:0009506">
    <property type="term" value="C:plasmodesma"/>
    <property type="evidence" value="ECO:0007669"/>
    <property type="project" value="TreeGrafter"/>
</dbReference>
<feature type="region of interest" description="Disordered" evidence="4">
    <location>
        <begin position="172"/>
        <end position="228"/>
    </location>
</feature>